<dbReference type="CDD" id="cd06899">
    <property type="entry name" value="lectin_legume_LecRK_Arcelin_ConA"/>
    <property type="match status" value="1"/>
</dbReference>
<evidence type="ECO:0000256" key="1">
    <source>
        <dbReference type="ARBA" id="ARBA00004479"/>
    </source>
</evidence>
<evidence type="ECO:0000256" key="4">
    <source>
        <dbReference type="ARBA" id="ARBA00010217"/>
    </source>
</evidence>
<dbReference type="Pfam" id="PF07714">
    <property type="entry name" value="PK_Tyr_Ser-Thr"/>
    <property type="match status" value="1"/>
</dbReference>
<sequence>MELVPQLFSGIIVSLFLSAVSQTQDLKTSYYSNEFGPFNASYYSNFAVQSPAAISNGALQLTPDSAGNFDLKHRSGRVLLNHSFKMWEDEEDGGRLASFNSFVFNIFRVDNSSVIGEGLAFFIAPDLNLPENSDGQYLGLTNSSTEGNSSNQIVAIEVDTFKEVFDPDDNHIGLDIHSIVSNKTASLSNFDIQIAPVGIKFFKVWVDYDGLNKLMEVYMEEDGKAKPTTPVLYCNLDLRGLVNQYSYFGFAASTGRALQLNYVHRWNLTVKLLPNTIRNSNSDKLIKIVLPIVVPVVFLLLLTGVGCLIYYMRKKRAILLNFKEFRFKDLKKATNDFDDKRKIGEGSVSVVYRGVLQNESLEAAVKLFSTHLTISRECLLSELRIIGRLRHKHVLPLLGWCLKNGRLLLVYEFMPNGSLDKQLFHGSETLGWTLRYNIISGVASALNYLHNEQDFRVVHGDVKPGNIMLDSNFTPYLGDFGLARLLSDDSNSSPDELGIRGTCGYIAPENFHTGRSSCKSDVYGFGVVVLELVCGQHNRHAVSGFPTLADWVWWLHRGRRILEAVDKKLHNDYVAEEAERLLLLGMSCCNPNPNMRPEAQAISQMISGSRAVPHVPYFKPAFMWPPLPEDLEAKENNDLNSTISLEITTSE</sequence>
<dbReference type="Pfam" id="PF00139">
    <property type="entry name" value="Lectin_legB"/>
    <property type="match status" value="1"/>
</dbReference>
<dbReference type="SUPFAM" id="SSF56112">
    <property type="entry name" value="Protein kinase-like (PK-like)"/>
    <property type="match status" value="1"/>
</dbReference>
<dbReference type="FunFam" id="1.10.510.10:FF:000444">
    <property type="entry name" value="probable L-type lectin-domain containing receptor kinase S.5"/>
    <property type="match status" value="1"/>
</dbReference>
<name>A0AAV8U4J4_9ROSI</name>
<evidence type="ECO:0000313" key="16">
    <source>
        <dbReference type="EMBL" id="KAJ8774148.1"/>
    </source>
</evidence>
<dbReference type="InterPro" id="IPR000719">
    <property type="entry name" value="Prot_kinase_dom"/>
</dbReference>
<evidence type="ECO:0000256" key="9">
    <source>
        <dbReference type="ARBA" id="ARBA00022840"/>
    </source>
</evidence>
<dbReference type="GO" id="GO:0005524">
    <property type="term" value="F:ATP binding"/>
    <property type="evidence" value="ECO:0007669"/>
    <property type="project" value="UniProtKB-KW"/>
</dbReference>
<evidence type="ECO:0000256" key="11">
    <source>
        <dbReference type="ARBA" id="ARBA00023136"/>
    </source>
</evidence>
<organism evidence="16 17">
    <name type="scientific">Erythroxylum novogranatense</name>
    <dbReference type="NCBI Taxonomy" id="1862640"/>
    <lineage>
        <taxon>Eukaryota</taxon>
        <taxon>Viridiplantae</taxon>
        <taxon>Streptophyta</taxon>
        <taxon>Embryophyta</taxon>
        <taxon>Tracheophyta</taxon>
        <taxon>Spermatophyta</taxon>
        <taxon>Magnoliopsida</taxon>
        <taxon>eudicotyledons</taxon>
        <taxon>Gunneridae</taxon>
        <taxon>Pentapetalae</taxon>
        <taxon>rosids</taxon>
        <taxon>fabids</taxon>
        <taxon>Malpighiales</taxon>
        <taxon>Erythroxylaceae</taxon>
        <taxon>Erythroxylum</taxon>
    </lineage>
</organism>
<dbReference type="InterPro" id="IPR050528">
    <property type="entry name" value="L-type_Lectin-RKs"/>
</dbReference>
<evidence type="ECO:0000256" key="13">
    <source>
        <dbReference type="SAM" id="Phobius"/>
    </source>
</evidence>
<dbReference type="GO" id="GO:0004672">
    <property type="term" value="F:protein kinase activity"/>
    <property type="evidence" value="ECO:0007669"/>
    <property type="project" value="InterPro"/>
</dbReference>
<reference evidence="16 17" key="1">
    <citation type="submission" date="2021-09" db="EMBL/GenBank/DDBJ databases">
        <title>Genomic insights and catalytic innovation underlie evolution of tropane alkaloids biosynthesis.</title>
        <authorList>
            <person name="Wang Y.-J."/>
            <person name="Tian T."/>
            <person name="Huang J.-P."/>
            <person name="Huang S.-X."/>
        </authorList>
    </citation>
    <scope>NUCLEOTIDE SEQUENCE [LARGE SCALE GENOMIC DNA]</scope>
    <source>
        <strain evidence="16">KIB-2018</strain>
        <tissue evidence="16">Leaf</tissue>
    </source>
</reference>
<evidence type="ECO:0000256" key="5">
    <source>
        <dbReference type="ARBA" id="ARBA00022692"/>
    </source>
</evidence>
<dbReference type="InterPro" id="IPR013320">
    <property type="entry name" value="ConA-like_dom_sf"/>
</dbReference>
<proteinExistence type="inferred from homology"/>
<evidence type="ECO:0000256" key="10">
    <source>
        <dbReference type="ARBA" id="ARBA00022989"/>
    </source>
</evidence>
<dbReference type="GO" id="GO:0016020">
    <property type="term" value="C:membrane"/>
    <property type="evidence" value="ECO:0007669"/>
    <property type="project" value="UniProtKB-SubCell"/>
</dbReference>
<dbReference type="InterPro" id="IPR001220">
    <property type="entry name" value="Legume_lectin_dom"/>
</dbReference>
<evidence type="ECO:0000256" key="2">
    <source>
        <dbReference type="ARBA" id="ARBA00007606"/>
    </source>
</evidence>
<feature type="signal peptide" evidence="14">
    <location>
        <begin position="1"/>
        <end position="23"/>
    </location>
</feature>
<comment type="similarity">
    <text evidence="2">Belongs to the leguminous lectin family.</text>
</comment>
<feature type="chain" id="PRO_5043563828" description="Protein kinase domain-containing protein" evidence="14">
    <location>
        <begin position="24"/>
        <end position="651"/>
    </location>
</feature>
<dbReference type="GO" id="GO:0006952">
    <property type="term" value="P:defense response"/>
    <property type="evidence" value="ECO:0007669"/>
    <property type="project" value="UniProtKB-ARBA"/>
</dbReference>
<dbReference type="PROSITE" id="PS00108">
    <property type="entry name" value="PROTEIN_KINASE_ST"/>
    <property type="match status" value="1"/>
</dbReference>
<dbReference type="PANTHER" id="PTHR27007">
    <property type="match status" value="1"/>
</dbReference>
<dbReference type="EMBL" id="JAIWQS010000001">
    <property type="protein sequence ID" value="KAJ8774148.1"/>
    <property type="molecule type" value="Genomic_DNA"/>
</dbReference>
<evidence type="ECO:0000256" key="3">
    <source>
        <dbReference type="ARBA" id="ARBA00008536"/>
    </source>
</evidence>
<dbReference type="GO" id="GO:0030246">
    <property type="term" value="F:carbohydrate binding"/>
    <property type="evidence" value="ECO:0007669"/>
    <property type="project" value="UniProtKB-KW"/>
</dbReference>
<dbReference type="GO" id="GO:0051707">
    <property type="term" value="P:response to other organism"/>
    <property type="evidence" value="ECO:0007669"/>
    <property type="project" value="UniProtKB-ARBA"/>
</dbReference>
<keyword evidence="9" id="KW-0067">ATP-binding</keyword>
<feature type="domain" description="Protein kinase" evidence="15">
    <location>
        <begin position="337"/>
        <end position="618"/>
    </location>
</feature>
<feature type="transmembrane region" description="Helical" evidence="13">
    <location>
        <begin position="288"/>
        <end position="311"/>
    </location>
</feature>
<keyword evidence="11 13" id="KW-0472">Membrane</keyword>
<keyword evidence="17" id="KW-1185">Reference proteome</keyword>
<dbReference type="InterPro" id="IPR001245">
    <property type="entry name" value="Ser-Thr/Tyr_kinase_cat_dom"/>
</dbReference>
<evidence type="ECO:0000256" key="8">
    <source>
        <dbReference type="ARBA" id="ARBA00022741"/>
    </source>
</evidence>
<keyword evidence="6 14" id="KW-0732">Signal</keyword>
<comment type="subcellular location">
    <subcellularLocation>
        <location evidence="1">Membrane</location>
        <topology evidence="1">Single-pass type I membrane protein</topology>
    </subcellularLocation>
</comment>
<dbReference type="Gene3D" id="2.60.120.200">
    <property type="match status" value="1"/>
</dbReference>
<comment type="caution">
    <text evidence="16">The sequence shown here is derived from an EMBL/GenBank/DDBJ whole genome shotgun (WGS) entry which is preliminary data.</text>
</comment>
<dbReference type="Gene3D" id="3.30.200.20">
    <property type="entry name" value="Phosphorylase Kinase, domain 1"/>
    <property type="match status" value="1"/>
</dbReference>
<evidence type="ECO:0000256" key="6">
    <source>
        <dbReference type="ARBA" id="ARBA00022729"/>
    </source>
</evidence>
<protein>
    <recommendedName>
        <fullName evidence="15">Protein kinase domain-containing protein</fullName>
    </recommendedName>
</protein>
<dbReference type="Proteomes" id="UP001159364">
    <property type="component" value="Linkage Group LG01"/>
</dbReference>
<dbReference type="AlphaFoldDB" id="A0AAV8U4J4"/>
<evidence type="ECO:0000256" key="14">
    <source>
        <dbReference type="SAM" id="SignalP"/>
    </source>
</evidence>
<evidence type="ECO:0000256" key="7">
    <source>
        <dbReference type="ARBA" id="ARBA00022734"/>
    </source>
</evidence>
<keyword evidence="12" id="KW-0675">Receptor</keyword>
<keyword evidence="5 13" id="KW-0812">Transmembrane</keyword>
<dbReference type="PROSITE" id="PS50011">
    <property type="entry name" value="PROTEIN_KINASE_DOM"/>
    <property type="match status" value="1"/>
</dbReference>
<evidence type="ECO:0000313" key="17">
    <source>
        <dbReference type="Proteomes" id="UP001159364"/>
    </source>
</evidence>
<evidence type="ECO:0000256" key="12">
    <source>
        <dbReference type="ARBA" id="ARBA00023170"/>
    </source>
</evidence>
<dbReference type="SMART" id="SM00220">
    <property type="entry name" value="S_TKc"/>
    <property type="match status" value="1"/>
</dbReference>
<evidence type="ECO:0000259" key="15">
    <source>
        <dbReference type="PROSITE" id="PS50011"/>
    </source>
</evidence>
<dbReference type="SUPFAM" id="SSF49899">
    <property type="entry name" value="Concanavalin A-like lectins/glucanases"/>
    <property type="match status" value="1"/>
</dbReference>
<keyword evidence="7" id="KW-0430">Lectin</keyword>
<dbReference type="Gene3D" id="1.10.510.10">
    <property type="entry name" value="Transferase(Phosphotransferase) domain 1"/>
    <property type="match status" value="1"/>
</dbReference>
<dbReference type="InterPro" id="IPR008271">
    <property type="entry name" value="Ser/Thr_kinase_AS"/>
</dbReference>
<gene>
    <name evidence="16" type="ORF">K2173_009579</name>
</gene>
<keyword evidence="8" id="KW-0547">Nucleotide-binding</keyword>
<keyword evidence="10 13" id="KW-1133">Transmembrane helix</keyword>
<accession>A0AAV8U4J4</accession>
<dbReference type="InterPro" id="IPR011009">
    <property type="entry name" value="Kinase-like_dom_sf"/>
</dbReference>
<comment type="similarity">
    <text evidence="3">In the N-terminal section; belongs to the leguminous lectin family.</text>
</comment>
<comment type="similarity">
    <text evidence="4">In the C-terminal section; belongs to the protein kinase superfamily. Ser/Thr protein kinase family.</text>
</comment>